<comment type="caution">
    <text evidence="1">The sequence shown here is derived from an EMBL/GenBank/DDBJ whole genome shotgun (WGS) entry which is preliminary data.</text>
</comment>
<protein>
    <submittedName>
        <fullName evidence="1">Uncharacterized protein</fullName>
    </submittedName>
</protein>
<organism evidence="1">
    <name type="scientific">bioreactor metagenome</name>
    <dbReference type="NCBI Taxonomy" id="1076179"/>
    <lineage>
        <taxon>unclassified sequences</taxon>
        <taxon>metagenomes</taxon>
        <taxon>ecological metagenomes</taxon>
    </lineage>
</organism>
<name>A0A645CAU3_9ZZZZ</name>
<evidence type="ECO:0000313" key="1">
    <source>
        <dbReference type="EMBL" id="MPM74018.1"/>
    </source>
</evidence>
<sequence length="153" mass="16737">MIGQEKTGQFYDHLQLIGKAAPSGCCFIPDNKYIQEHIKHQNSSITYGKDTNYGAKIFIKMNDRHQMVLSIPTGVPGECVENPSQGNLIGLMNIVATLPKILSNKFEGALLPIELANKIASLSTYPSAKTLELFAEDIKEEEISKSVELAGGK</sequence>
<dbReference type="EMBL" id="VSSQ01025704">
    <property type="protein sequence ID" value="MPM74018.1"/>
    <property type="molecule type" value="Genomic_DNA"/>
</dbReference>
<dbReference type="AlphaFoldDB" id="A0A645CAU3"/>
<proteinExistence type="predicted"/>
<accession>A0A645CAU3</accession>
<reference evidence="1" key="1">
    <citation type="submission" date="2019-08" db="EMBL/GenBank/DDBJ databases">
        <authorList>
            <person name="Kucharzyk K."/>
            <person name="Murdoch R.W."/>
            <person name="Higgins S."/>
            <person name="Loffler F."/>
        </authorList>
    </citation>
    <scope>NUCLEOTIDE SEQUENCE</scope>
</reference>
<gene>
    <name evidence="1" type="ORF">SDC9_121003</name>
</gene>